<keyword evidence="9" id="KW-1185">Reference proteome</keyword>
<comment type="catalytic activity">
    <reaction evidence="6">
        <text>a hydroperoxide + [thioredoxin]-dithiol = an alcohol + [thioredoxin]-disulfide + H2O</text>
        <dbReference type="Rhea" id="RHEA:62620"/>
        <dbReference type="Rhea" id="RHEA-COMP:10698"/>
        <dbReference type="Rhea" id="RHEA-COMP:10700"/>
        <dbReference type="ChEBI" id="CHEBI:15377"/>
        <dbReference type="ChEBI" id="CHEBI:29950"/>
        <dbReference type="ChEBI" id="CHEBI:30879"/>
        <dbReference type="ChEBI" id="CHEBI:35924"/>
        <dbReference type="ChEBI" id="CHEBI:50058"/>
        <dbReference type="EC" id="1.11.1.24"/>
    </reaction>
</comment>
<evidence type="ECO:0000256" key="1">
    <source>
        <dbReference type="ARBA" id="ARBA00022559"/>
    </source>
</evidence>
<dbReference type="InterPro" id="IPR013766">
    <property type="entry name" value="Thioredoxin_domain"/>
</dbReference>
<dbReference type="CDD" id="cd03014">
    <property type="entry name" value="PRX_Atyp2cys"/>
    <property type="match status" value="1"/>
</dbReference>
<dbReference type="PANTHER" id="PTHR43110:SF1">
    <property type="entry name" value="THIOL PEROXIDASE"/>
    <property type="match status" value="1"/>
</dbReference>
<dbReference type="EMBL" id="BMLB01000005">
    <property type="protein sequence ID" value="GGK75970.1"/>
    <property type="molecule type" value="Genomic_DNA"/>
</dbReference>
<dbReference type="InterPro" id="IPR050455">
    <property type="entry name" value="Tpx_Peroxidase_subfamily"/>
</dbReference>
<dbReference type="PROSITE" id="PS01265">
    <property type="entry name" value="TPX"/>
    <property type="match status" value="1"/>
</dbReference>
<dbReference type="GO" id="GO:0004601">
    <property type="term" value="F:peroxidase activity"/>
    <property type="evidence" value="ECO:0007669"/>
    <property type="project" value="UniProtKB-KW"/>
</dbReference>
<feature type="domain" description="Thioredoxin" evidence="7">
    <location>
        <begin position="37"/>
        <end position="184"/>
    </location>
</feature>
<evidence type="ECO:0000256" key="5">
    <source>
        <dbReference type="ARBA" id="ARBA00023284"/>
    </source>
</evidence>
<name>A0ABQ2FAR6_9MICO</name>
<evidence type="ECO:0000313" key="8">
    <source>
        <dbReference type="EMBL" id="GGK75970.1"/>
    </source>
</evidence>
<comment type="similarity">
    <text evidence="6">Belongs to the peroxiredoxin family. Tpx subfamily.</text>
</comment>
<reference evidence="9" key="1">
    <citation type="journal article" date="2019" name="Int. J. Syst. Evol. Microbiol.">
        <title>The Global Catalogue of Microorganisms (GCM) 10K type strain sequencing project: providing services to taxonomists for standard genome sequencing and annotation.</title>
        <authorList>
            <consortium name="The Broad Institute Genomics Platform"/>
            <consortium name="The Broad Institute Genome Sequencing Center for Infectious Disease"/>
            <person name="Wu L."/>
            <person name="Ma J."/>
        </authorList>
    </citation>
    <scope>NUCLEOTIDE SEQUENCE [LARGE SCALE GENOMIC DNA]</scope>
    <source>
        <strain evidence="9">CGMCC 1.5362</strain>
    </source>
</reference>
<accession>A0ABQ2FAR6</accession>
<protein>
    <recommendedName>
        <fullName evidence="6">Thiol peroxidase</fullName>
        <shortName evidence="6">Tpx</shortName>
        <ecNumber evidence="6">1.11.1.24</ecNumber>
    </recommendedName>
    <alternativeName>
        <fullName evidence="6">Peroxiredoxin tpx</fullName>
        <shortName evidence="6">Prx</shortName>
    </alternativeName>
    <alternativeName>
        <fullName evidence="6">Thioredoxin peroxidase</fullName>
    </alternativeName>
    <alternativeName>
        <fullName evidence="6">Thioredoxin-dependent peroxiredoxin</fullName>
    </alternativeName>
</protein>
<keyword evidence="1 6" id="KW-0575">Peroxidase</keyword>
<dbReference type="PROSITE" id="PS51352">
    <property type="entry name" value="THIOREDOXIN_2"/>
    <property type="match status" value="1"/>
</dbReference>
<dbReference type="InterPro" id="IPR018219">
    <property type="entry name" value="Tpx_CS"/>
</dbReference>
<comment type="function">
    <text evidence="6">Thiol-specific peroxidase that catalyzes the reduction of hydrogen peroxide and organic hydroperoxides to water and alcohols, respectively. Plays a role in cell protection against oxidative stress by detoxifying peroxides.</text>
</comment>
<evidence type="ECO:0000256" key="2">
    <source>
        <dbReference type="ARBA" id="ARBA00022862"/>
    </source>
</evidence>
<dbReference type="InterPro" id="IPR002065">
    <property type="entry name" value="TPX"/>
</dbReference>
<dbReference type="NCBIfam" id="NF001808">
    <property type="entry name" value="PRK00522.1"/>
    <property type="match status" value="1"/>
</dbReference>
<dbReference type="Proteomes" id="UP000662111">
    <property type="component" value="Unassembled WGS sequence"/>
</dbReference>
<dbReference type="InterPro" id="IPR013740">
    <property type="entry name" value="Redoxin"/>
</dbReference>
<comment type="caution">
    <text evidence="8">The sequence shown here is derived from an EMBL/GenBank/DDBJ whole genome shotgun (WGS) entry which is preliminary data.</text>
</comment>
<feature type="disulfide bond" description="Redox-active" evidence="6">
    <location>
        <begin position="79"/>
        <end position="113"/>
    </location>
</feature>
<dbReference type="Pfam" id="PF08534">
    <property type="entry name" value="Redoxin"/>
    <property type="match status" value="1"/>
</dbReference>
<dbReference type="Gene3D" id="3.40.30.10">
    <property type="entry name" value="Glutaredoxin"/>
    <property type="match status" value="1"/>
</dbReference>
<dbReference type="SUPFAM" id="SSF52833">
    <property type="entry name" value="Thioredoxin-like"/>
    <property type="match status" value="1"/>
</dbReference>
<gene>
    <name evidence="6 8" type="primary">tpx</name>
    <name evidence="8" type="ORF">GCM10011509_25700</name>
</gene>
<keyword evidence="4 6" id="KW-1015">Disulfide bond</keyword>
<evidence type="ECO:0000256" key="6">
    <source>
        <dbReference type="HAMAP-Rule" id="MF_00269"/>
    </source>
</evidence>
<keyword evidence="3 6" id="KW-0560">Oxidoreductase</keyword>
<proteinExistence type="inferred from homology"/>
<sequence>MSERPRRTAQGRAGARQWDMATTALKGTPVRTVGELPEVGSPAPSFVLTGTDLTDFAKEDLAGRRVVLNIFPSIDTGVCAASVRTFNELAAELDDTVVVCASKDLPFAQKRFCGAEGIENVSAASAFRSGFGDALGVTMADGPMAGLLARSVVVLDADGTVLHTELVPEIGQEPDYDRAIAALG</sequence>
<comment type="subunit">
    <text evidence="6">Homodimer.</text>
</comment>
<evidence type="ECO:0000256" key="3">
    <source>
        <dbReference type="ARBA" id="ARBA00023002"/>
    </source>
</evidence>
<dbReference type="InterPro" id="IPR036249">
    <property type="entry name" value="Thioredoxin-like_sf"/>
</dbReference>
<comment type="miscellaneous">
    <text evidence="6">The active site is a conserved redox-active cysteine residue, the peroxidatic cysteine (C(P)), which makes the nucleophilic attack on the peroxide substrate. The peroxide oxidizes the C(P)-SH to cysteine sulfenic acid (C(P)-SOH), which then reacts with another cysteine residue, the resolving cysteine (C(R)), to form a disulfide bridge. The disulfide is subsequently reduced by an appropriate electron donor to complete the catalytic cycle. In this atypical 2-Cys peroxiredoxin, C(R) is present in the same subunit to form an intramolecular disulfide. The disulfide is subsequently reduced by thioredoxin.</text>
</comment>
<keyword evidence="5 6" id="KW-0676">Redox-active center</keyword>
<dbReference type="EC" id="1.11.1.24" evidence="6"/>
<keyword evidence="2 6" id="KW-0049">Antioxidant</keyword>
<organism evidence="8 9">
    <name type="scientific">Ornithinimicrobium pekingense</name>
    <dbReference type="NCBI Taxonomy" id="384677"/>
    <lineage>
        <taxon>Bacteria</taxon>
        <taxon>Bacillati</taxon>
        <taxon>Actinomycetota</taxon>
        <taxon>Actinomycetes</taxon>
        <taxon>Micrococcales</taxon>
        <taxon>Ornithinimicrobiaceae</taxon>
        <taxon>Ornithinimicrobium</taxon>
    </lineage>
</organism>
<evidence type="ECO:0000256" key="4">
    <source>
        <dbReference type="ARBA" id="ARBA00023157"/>
    </source>
</evidence>
<evidence type="ECO:0000259" key="7">
    <source>
        <dbReference type="PROSITE" id="PS51352"/>
    </source>
</evidence>
<dbReference type="PANTHER" id="PTHR43110">
    <property type="entry name" value="THIOL PEROXIDASE"/>
    <property type="match status" value="1"/>
</dbReference>
<feature type="active site" description="Cysteine sulfenic acid (-SOH) intermediate" evidence="6">
    <location>
        <position position="79"/>
    </location>
</feature>
<dbReference type="HAMAP" id="MF_00269">
    <property type="entry name" value="Tpx"/>
    <property type="match status" value="1"/>
</dbReference>
<evidence type="ECO:0000313" key="9">
    <source>
        <dbReference type="Proteomes" id="UP000662111"/>
    </source>
</evidence>